<protein>
    <submittedName>
        <fullName evidence="1">Uncharacterized protein</fullName>
    </submittedName>
</protein>
<proteinExistence type="predicted"/>
<dbReference type="AlphaFoldDB" id="A0AAV6GXG7"/>
<dbReference type="EMBL" id="JADWDJ010000007">
    <property type="protein sequence ID" value="KAG5278435.1"/>
    <property type="molecule type" value="Genomic_DNA"/>
</dbReference>
<name>A0AAV6GXG7_9TELE</name>
<comment type="caution">
    <text evidence="1">The sequence shown here is derived from an EMBL/GenBank/DDBJ whole genome shotgun (WGS) entry which is preliminary data.</text>
</comment>
<gene>
    <name evidence="1" type="ORF">AALO_G00098960</name>
</gene>
<reference evidence="1" key="1">
    <citation type="submission" date="2020-10" db="EMBL/GenBank/DDBJ databases">
        <title>Chromosome-scale genome assembly of the Allis shad, Alosa alosa.</title>
        <authorList>
            <person name="Margot Z."/>
            <person name="Christophe K."/>
            <person name="Cabau C."/>
            <person name="Louis A."/>
            <person name="Berthelot C."/>
            <person name="Parey E."/>
            <person name="Roest Crollius H."/>
            <person name="Montfort J."/>
            <person name="Robinson-Rechavi M."/>
            <person name="Bucao C."/>
            <person name="Bouchez O."/>
            <person name="Gislard M."/>
            <person name="Lluch J."/>
            <person name="Milhes M."/>
            <person name="Lampietro C."/>
            <person name="Lopez Roques C."/>
            <person name="Donnadieu C."/>
            <person name="Braasch I."/>
            <person name="Desvignes T."/>
            <person name="Postlethwait J."/>
            <person name="Bobe J."/>
            <person name="Guiguen Y."/>
        </authorList>
    </citation>
    <scope>NUCLEOTIDE SEQUENCE</scope>
    <source>
        <strain evidence="1">M-15738</strain>
        <tissue evidence="1">Blood</tissue>
    </source>
</reference>
<keyword evidence="2" id="KW-1185">Reference proteome</keyword>
<accession>A0AAV6GXG7</accession>
<evidence type="ECO:0000313" key="2">
    <source>
        <dbReference type="Proteomes" id="UP000823561"/>
    </source>
</evidence>
<sequence>MALLLPSGCLDQDWLSVSMSLAERKLDSSELHQLSKKAVRQGRDVRGMYPGQLGRVHTLHSPSHRVRFATLEFPCRGGGEQDQHLRNFDLLACQAVALAPSSTAAMTSYQDQFGTWSGLYAPDETKYTLHSHPQPLQVTEQRVTTSPSQTQRQLDLVSCSICLT</sequence>
<evidence type="ECO:0000313" key="1">
    <source>
        <dbReference type="EMBL" id="KAG5278435.1"/>
    </source>
</evidence>
<dbReference type="Proteomes" id="UP000823561">
    <property type="component" value="Chromosome 7"/>
</dbReference>
<organism evidence="1 2">
    <name type="scientific">Alosa alosa</name>
    <name type="common">allis shad</name>
    <dbReference type="NCBI Taxonomy" id="278164"/>
    <lineage>
        <taxon>Eukaryota</taxon>
        <taxon>Metazoa</taxon>
        <taxon>Chordata</taxon>
        <taxon>Craniata</taxon>
        <taxon>Vertebrata</taxon>
        <taxon>Euteleostomi</taxon>
        <taxon>Actinopterygii</taxon>
        <taxon>Neopterygii</taxon>
        <taxon>Teleostei</taxon>
        <taxon>Clupei</taxon>
        <taxon>Clupeiformes</taxon>
        <taxon>Clupeoidei</taxon>
        <taxon>Clupeidae</taxon>
        <taxon>Alosa</taxon>
    </lineage>
</organism>